<dbReference type="EMBL" id="ML977079">
    <property type="protein sequence ID" value="KAF1948124.1"/>
    <property type="molecule type" value="Genomic_DNA"/>
</dbReference>
<reference evidence="2" key="1">
    <citation type="journal article" date="2020" name="Stud. Mycol.">
        <title>101 Dothideomycetes genomes: a test case for predicting lifestyles and emergence of pathogens.</title>
        <authorList>
            <person name="Haridas S."/>
            <person name="Albert R."/>
            <person name="Binder M."/>
            <person name="Bloem J."/>
            <person name="Labutti K."/>
            <person name="Salamov A."/>
            <person name="Andreopoulos B."/>
            <person name="Baker S."/>
            <person name="Barry K."/>
            <person name="Bills G."/>
            <person name="Bluhm B."/>
            <person name="Cannon C."/>
            <person name="Castanera R."/>
            <person name="Culley D."/>
            <person name="Daum C."/>
            <person name="Ezra D."/>
            <person name="Gonzalez J."/>
            <person name="Henrissat B."/>
            <person name="Kuo A."/>
            <person name="Liang C."/>
            <person name="Lipzen A."/>
            <person name="Lutzoni F."/>
            <person name="Magnuson J."/>
            <person name="Mondo S."/>
            <person name="Nolan M."/>
            <person name="Ohm R."/>
            <person name="Pangilinan J."/>
            <person name="Park H.-J."/>
            <person name="Ramirez L."/>
            <person name="Alfaro M."/>
            <person name="Sun H."/>
            <person name="Tritt A."/>
            <person name="Yoshinaga Y."/>
            <person name="Zwiers L.-H."/>
            <person name="Turgeon B."/>
            <person name="Goodwin S."/>
            <person name="Spatafora J."/>
            <person name="Crous P."/>
            <person name="Grigoriev I."/>
        </authorList>
    </citation>
    <scope>NUCLEOTIDE SEQUENCE</scope>
    <source>
        <strain evidence="2">CBS 675.92</strain>
    </source>
</reference>
<evidence type="ECO:0000256" key="1">
    <source>
        <dbReference type="SAM" id="MobiDB-lite"/>
    </source>
</evidence>
<evidence type="ECO:0000313" key="3">
    <source>
        <dbReference type="EMBL" id="KAF1948124.1"/>
    </source>
</evidence>
<protein>
    <submittedName>
        <fullName evidence="2">Uncharacterized protein</fullName>
    </submittedName>
</protein>
<evidence type="ECO:0000313" key="2">
    <source>
        <dbReference type="EMBL" id="KAF1948114.1"/>
    </source>
</evidence>
<feature type="region of interest" description="Disordered" evidence="1">
    <location>
        <begin position="1"/>
        <end position="86"/>
    </location>
</feature>
<dbReference type="AlphaFoldDB" id="A0A6A5T7J8"/>
<feature type="compositionally biased region" description="Polar residues" evidence="1">
    <location>
        <begin position="18"/>
        <end position="28"/>
    </location>
</feature>
<accession>A0A6A5T7J8</accession>
<name>A0A6A5T7J8_9PLEO</name>
<organism evidence="2 4">
    <name type="scientific">Byssothecium circinans</name>
    <dbReference type="NCBI Taxonomy" id="147558"/>
    <lineage>
        <taxon>Eukaryota</taxon>
        <taxon>Fungi</taxon>
        <taxon>Dikarya</taxon>
        <taxon>Ascomycota</taxon>
        <taxon>Pezizomycotina</taxon>
        <taxon>Dothideomycetes</taxon>
        <taxon>Pleosporomycetidae</taxon>
        <taxon>Pleosporales</taxon>
        <taxon>Massarineae</taxon>
        <taxon>Massarinaceae</taxon>
        <taxon>Byssothecium</taxon>
    </lineage>
</organism>
<feature type="compositionally biased region" description="Polar residues" evidence="1">
    <location>
        <begin position="59"/>
        <end position="86"/>
    </location>
</feature>
<evidence type="ECO:0000313" key="4">
    <source>
        <dbReference type="Proteomes" id="UP000800035"/>
    </source>
</evidence>
<proteinExistence type="predicted"/>
<keyword evidence="4" id="KW-1185">Reference proteome</keyword>
<gene>
    <name evidence="3" type="ORF">CC80DRAFT_558710</name>
    <name evidence="2" type="ORF">CC80DRAFT_558735</name>
</gene>
<dbReference type="Proteomes" id="UP000800035">
    <property type="component" value="Unassembled WGS sequence"/>
</dbReference>
<sequence length="140" mass="15143">MSSNYGSDIDPDEVCATGESNSTATTQCAPVAPRTALTPRDANIPTTPPSSIARIQCFPPSSSQSVLQKYTSNTDNSKSPAASVSTAPCRFNFGQHREKAFDEVPEHYIRWLKEKEVPKDRIDLRDALGNGSANGRRGSL</sequence>
<dbReference type="EMBL" id="ML977080">
    <property type="protein sequence ID" value="KAF1948114.1"/>
    <property type="molecule type" value="Genomic_DNA"/>
</dbReference>